<reference evidence="1 2" key="1">
    <citation type="submission" date="2019-05" db="EMBL/GenBank/DDBJ databases">
        <title>Burkholderia sp. DHOD12, isolated from subtropical forest soil.</title>
        <authorList>
            <person name="Gao Z.-H."/>
            <person name="Qiu L.-H."/>
        </authorList>
    </citation>
    <scope>NUCLEOTIDE SEQUENCE [LARGE SCALE GENOMIC DNA]</scope>
    <source>
        <strain evidence="1 2">DHOD12</strain>
    </source>
</reference>
<gene>
    <name evidence="1" type="ORF">FAZ95_03305</name>
</gene>
<dbReference type="AlphaFoldDB" id="A0A4P8ITD7"/>
<protein>
    <recommendedName>
        <fullName evidence="3">Dirigent protein</fullName>
    </recommendedName>
</protein>
<dbReference type="OrthoDB" id="8236666at2"/>
<evidence type="ECO:0000313" key="2">
    <source>
        <dbReference type="Proteomes" id="UP000298656"/>
    </source>
</evidence>
<evidence type="ECO:0008006" key="3">
    <source>
        <dbReference type="Google" id="ProtNLM"/>
    </source>
</evidence>
<accession>A0A4P8ITD7</accession>
<dbReference type="Proteomes" id="UP000298656">
    <property type="component" value="Chromosome 1"/>
</dbReference>
<dbReference type="EMBL" id="CP040077">
    <property type="protein sequence ID" value="QCP51626.1"/>
    <property type="molecule type" value="Genomic_DNA"/>
</dbReference>
<sequence length="156" mass="17138">MAQSAPPTKVSFEVHAQNSKFTQQLTLDVGDVPGHTVRLFEILRTFPENPPGFAGVQVKNYWTRGESDTMGGNGLVLAYYVFNMANGEKIFGKFEDVAQAAGQSSTTRTVVGNLVFTGGTGKLRRIRGTLRVLTDVDISKGLNDTKCEGQYWMEKE</sequence>
<name>A0A4P8ITD7_9BURK</name>
<organism evidence="1 2">
    <name type="scientific">Trinickia violacea</name>
    <dbReference type="NCBI Taxonomy" id="2571746"/>
    <lineage>
        <taxon>Bacteria</taxon>
        <taxon>Pseudomonadati</taxon>
        <taxon>Pseudomonadota</taxon>
        <taxon>Betaproteobacteria</taxon>
        <taxon>Burkholderiales</taxon>
        <taxon>Burkholderiaceae</taxon>
        <taxon>Trinickia</taxon>
    </lineage>
</organism>
<keyword evidence="2" id="KW-1185">Reference proteome</keyword>
<proteinExistence type="predicted"/>
<dbReference type="KEGG" id="tvl:FAZ95_03305"/>
<evidence type="ECO:0000313" key="1">
    <source>
        <dbReference type="EMBL" id="QCP51626.1"/>
    </source>
</evidence>